<protein>
    <submittedName>
        <fullName evidence="2">Uncharacterized protein</fullName>
    </submittedName>
</protein>
<dbReference type="Proteomes" id="UP000317650">
    <property type="component" value="Chromosome 4"/>
</dbReference>
<dbReference type="AlphaFoldDB" id="A0A4V4HA44"/>
<name>A0A4V4HA44_MUSBA</name>
<evidence type="ECO:0000313" key="2">
    <source>
        <dbReference type="EMBL" id="THU74045.1"/>
    </source>
</evidence>
<evidence type="ECO:0000256" key="1">
    <source>
        <dbReference type="SAM" id="MobiDB-lite"/>
    </source>
</evidence>
<accession>A0A4V4HA44</accession>
<sequence>MLDSGGPWLRSVVSLLAIAAVLTRFDVIASLASLTRETGPKVVKGDPARKAEAPKGCAVHHPYFTPTISVSDSALKFTHFLYNLSPAGTPPRDSFNYHTSLPSLHH</sequence>
<gene>
    <name evidence="2" type="ORF">C4D60_Mb04t29220</name>
</gene>
<evidence type="ECO:0000313" key="3">
    <source>
        <dbReference type="Proteomes" id="UP000317650"/>
    </source>
</evidence>
<keyword evidence="3" id="KW-1185">Reference proteome</keyword>
<reference evidence="2 3" key="1">
    <citation type="journal article" date="2019" name="Nat. Plants">
        <title>Genome sequencing of Musa balbisiana reveals subgenome evolution and function divergence in polyploid bananas.</title>
        <authorList>
            <person name="Yao X."/>
        </authorList>
    </citation>
    <scope>NUCLEOTIDE SEQUENCE [LARGE SCALE GENOMIC DNA]</scope>
    <source>
        <strain evidence="3">cv. DH-PKW</strain>
        <tissue evidence="2">Leaves</tissue>
    </source>
</reference>
<dbReference type="STRING" id="52838.A0A4V4HA44"/>
<organism evidence="2 3">
    <name type="scientific">Musa balbisiana</name>
    <name type="common">Banana</name>
    <dbReference type="NCBI Taxonomy" id="52838"/>
    <lineage>
        <taxon>Eukaryota</taxon>
        <taxon>Viridiplantae</taxon>
        <taxon>Streptophyta</taxon>
        <taxon>Embryophyta</taxon>
        <taxon>Tracheophyta</taxon>
        <taxon>Spermatophyta</taxon>
        <taxon>Magnoliopsida</taxon>
        <taxon>Liliopsida</taxon>
        <taxon>Zingiberales</taxon>
        <taxon>Musaceae</taxon>
        <taxon>Musa</taxon>
    </lineage>
</organism>
<feature type="region of interest" description="Disordered" evidence="1">
    <location>
        <begin position="87"/>
        <end position="106"/>
    </location>
</feature>
<dbReference type="EMBL" id="PYDT01000001">
    <property type="protein sequence ID" value="THU74045.1"/>
    <property type="molecule type" value="Genomic_DNA"/>
</dbReference>
<comment type="caution">
    <text evidence="2">The sequence shown here is derived from an EMBL/GenBank/DDBJ whole genome shotgun (WGS) entry which is preliminary data.</text>
</comment>
<proteinExistence type="predicted"/>
<feature type="compositionally biased region" description="Polar residues" evidence="1">
    <location>
        <begin position="96"/>
        <end position="106"/>
    </location>
</feature>